<evidence type="ECO:0000313" key="2">
    <source>
        <dbReference type="EMBL" id="SVB33566.1"/>
    </source>
</evidence>
<proteinExistence type="predicted"/>
<dbReference type="Pfam" id="PF11967">
    <property type="entry name" value="RecO_N"/>
    <property type="match status" value="1"/>
</dbReference>
<dbReference type="Gene3D" id="2.40.50.140">
    <property type="entry name" value="Nucleic acid-binding proteins"/>
    <property type="match status" value="1"/>
</dbReference>
<dbReference type="AlphaFoldDB" id="A0A382D4X8"/>
<feature type="non-terminal residue" evidence="2">
    <location>
        <position position="1"/>
    </location>
</feature>
<dbReference type="EMBL" id="UINC01037695">
    <property type="protein sequence ID" value="SVB33566.1"/>
    <property type="molecule type" value="Genomic_DNA"/>
</dbReference>
<feature type="non-terminal residue" evidence="2">
    <location>
        <position position="73"/>
    </location>
</feature>
<protein>
    <recommendedName>
        <fullName evidence="1">DNA replication/recombination mediator RecO N-terminal domain-containing protein</fullName>
    </recommendedName>
</protein>
<evidence type="ECO:0000259" key="1">
    <source>
        <dbReference type="Pfam" id="PF11967"/>
    </source>
</evidence>
<feature type="domain" description="DNA replication/recombination mediator RecO N-terminal" evidence="1">
    <location>
        <begin position="2"/>
        <end position="56"/>
    </location>
</feature>
<dbReference type="InterPro" id="IPR012340">
    <property type="entry name" value="NA-bd_OB-fold"/>
</dbReference>
<reference evidence="2" key="1">
    <citation type="submission" date="2018-05" db="EMBL/GenBank/DDBJ databases">
        <authorList>
            <person name="Lanie J.A."/>
            <person name="Ng W.-L."/>
            <person name="Kazmierczak K.M."/>
            <person name="Andrzejewski T.M."/>
            <person name="Davidsen T.M."/>
            <person name="Wayne K.J."/>
            <person name="Tettelin H."/>
            <person name="Glass J.I."/>
            <person name="Rusch D."/>
            <person name="Podicherti R."/>
            <person name="Tsui H.-C.T."/>
            <person name="Winkler M.E."/>
        </authorList>
    </citation>
    <scope>NUCLEOTIDE SEQUENCE</scope>
</reference>
<sequence length="73" mass="8384">VLFTRHYGKISVIAKGAQRPKSKFKFIKTPATLFSISSRGKTDLQTLIHCEITEYFDPSPNSYNFLVYLNELL</sequence>
<gene>
    <name evidence="2" type="ORF">METZ01_LOCUS186420</name>
</gene>
<dbReference type="InterPro" id="IPR022572">
    <property type="entry name" value="DNA_rep/recomb_RecO_N"/>
</dbReference>
<name>A0A382D4X8_9ZZZZ</name>
<accession>A0A382D4X8</accession>
<organism evidence="2">
    <name type="scientific">marine metagenome</name>
    <dbReference type="NCBI Taxonomy" id="408172"/>
    <lineage>
        <taxon>unclassified sequences</taxon>
        <taxon>metagenomes</taxon>
        <taxon>ecological metagenomes</taxon>
    </lineage>
</organism>
<dbReference type="SUPFAM" id="SSF50249">
    <property type="entry name" value="Nucleic acid-binding proteins"/>
    <property type="match status" value="1"/>
</dbReference>